<dbReference type="EMBL" id="LN891072">
    <property type="protein sequence ID" value="CUS09657.1"/>
    <property type="molecule type" value="Genomic_DNA"/>
</dbReference>
<dbReference type="SUPFAM" id="SSF47095">
    <property type="entry name" value="HMG-box"/>
    <property type="match status" value="1"/>
</dbReference>
<dbReference type="SMART" id="SM00731">
    <property type="entry name" value="SprT"/>
    <property type="match status" value="1"/>
</dbReference>
<dbReference type="PANTHER" id="PTHR23099:SF0">
    <property type="entry name" value="GERM CELL NUCLEAR ACIDIC PROTEIN"/>
    <property type="match status" value="1"/>
</dbReference>
<dbReference type="Pfam" id="PF10263">
    <property type="entry name" value="SprT-like"/>
    <property type="match status" value="1"/>
</dbReference>
<dbReference type="Proteomes" id="UP001412239">
    <property type="component" value="Unassembled WGS sequence"/>
</dbReference>
<reference evidence="3" key="1">
    <citation type="submission" date="2015-10" db="EMBL/GenBank/DDBJ databases">
        <authorList>
            <person name="Regsiter A."/>
            <person name="william w."/>
        </authorList>
    </citation>
    <scope>NUCLEOTIDE SEQUENCE</scope>
    <source>
        <strain evidence="3">Montdore</strain>
    </source>
</reference>
<sequence>MSSSDDEFDNELPDLKKLLERYSVPVQAPKESTAPLELFDPVTPPKALGVRARKPTVGDTAEKAVVGIVGGLGEDRGIVKTPVTAIRKPRAVSELLNDKAEAEEEPDPTTNRKFKGTLVERAIATERLVDLAETKSLANSFRESSAVAAILDSSDSEEEHPKQSRASPPPPPPPPSAFTKARRGRKVVLDSDDEYTPDEDSEGELEQLGIKKLQRLTIDLTSSSESEDEGTKQQPTVSSTRRKEASSEDEGFKSQDSAGSFKLPNEAILSYSPPRSTKPSRVLGPTGLAQKTSDAHKLDPPKKTAPVVPPSPHHPTSDLFWDELETSSWIDTHSPQKNPSVQRSLFQTPNPIMPEGTVAPSASPTKDLKEKRAMKTPFDAKKKALAEEFLKRIDDKIVNGEVGSKCASTGGVRIIWSKTLRTTAGVAKWKMEKLRLPNGHVAMGDHELTDLVRHHATIELSEKVVDSEEKLYNVLCHEWCHLANYMISDCRKPPHGESFREWAAQCSRAFSHLGVTVTTTHSYEIVCKYQWTCQNLQCKYVYKRHSQSIDPNKQLCGACRGGRLLQTQPEKRPIARYQAFMKANFGRIKAENPGKSQGELMSLVGKEYREARAKEEEDAKKGSGFVEAGEKEGVLEELLDGLQV</sequence>
<gene>
    <name evidence="3" type="ORF">GSTUAT00006204001</name>
</gene>
<dbReference type="GO" id="GO:0006950">
    <property type="term" value="P:response to stress"/>
    <property type="evidence" value="ECO:0007669"/>
    <property type="project" value="UniProtKB-ARBA"/>
</dbReference>
<accession>A0A292PT72</accession>
<evidence type="ECO:0000313" key="3">
    <source>
        <dbReference type="EMBL" id="CUS09657.1"/>
    </source>
</evidence>
<evidence type="ECO:0000256" key="1">
    <source>
        <dbReference type="SAM" id="MobiDB-lite"/>
    </source>
</evidence>
<feature type="compositionally biased region" description="Acidic residues" evidence="1">
    <location>
        <begin position="190"/>
        <end position="205"/>
    </location>
</feature>
<dbReference type="InterPro" id="IPR036910">
    <property type="entry name" value="HMG_box_dom_sf"/>
</dbReference>
<feature type="compositionally biased region" description="Pro residues" evidence="1">
    <location>
        <begin position="167"/>
        <end position="176"/>
    </location>
</feature>
<evidence type="ECO:0000313" key="4">
    <source>
        <dbReference type="Proteomes" id="UP001412239"/>
    </source>
</evidence>
<dbReference type="PANTHER" id="PTHR23099">
    <property type="entry name" value="TRANSCRIPTIONAL REGULATOR"/>
    <property type="match status" value="1"/>
</dbReference>
<feature type="domain" description="SprT-like" evidence="2">
    <location>
        <begin position="391"/>
        <end position="566"/>
    </location>
</feature>
<dbReference type="GO" id="GO:0005634">
    <property type="term" value="C:nucleus"/>
    <property type="evidence" value="ECO:0007669"/>
    <property type="project" value="TreeGrafter"/>
</dbReference>
<feature type="compositionally biased region" description="Basic and acidic residues" evidence="1">
    <location>
        <begin position="241"/>
        <end position="253"/>
    </location>
</feature>
<feature type="region of interest" description="Disordered" evidence="1">
    <location>
        <begin position="142"/>
        <end position="319"/>
    </location>
</feature>
<organism evidence="3 4">
    <name type="scientific">Tuber aestivum</name>
    <name type="common">summer truffle</name>
    <dbReference type="NCBI Taxonomy" id="59557"/>
    <lineage>
        <taxon>Eukaryota</taxon>
        <taxon>Fungi</taxon>
        <taxon>Dikarya</taxon>
        <taxon>Ascomycota</taxon>
        <taxon>Pezizomycotina</taxon>
        <taxon>Pezizomycetes</taxon>
        <taxon>Pezizales</taxon>
        <taxon>Tuberaceae</taxon>
        <taxon>Tuber</taxon>
    </lineage>
</organism>
<proteinExistence type="predicted"/>
<dbReference type="Gene3D" id="1.10.30.10">
    <property type="entry name" value="High mobility group box domain"/>
    <property type="match status" value="1"/>
</dbReference>
<feature type="region of interest" description="Disordered" evidence="1">
    <location>
        <begin position="35"/>
        <end position="56"/>
    </location>
</feature>
<keyword evidence="4" id="KW-1185">Reference proteome</keyword>
<name>A0A292PT72_9PEZI</name>
<dbReference type="InterPro" id="IPR006640">
    <property type="entry name" value="SprT-like_domain"/>
</dbReference>
<feature type="compositionally biased region" description="Basic and acidic residues" evidence="1">
    <location>
        <begin position="293"/>
        <end position="302"/>
    </location>
</feature>
<protein>
    <recommendedName>
        <fullName evidence="2">SprT-like domain-containing protein</fullName>
    </recommendedName>
</protein>
<dbReference type="AlphaFoldDB" id="A0A292PT72"/>
<evidence type="ECO:0000259" key="2">
    <source>
        <dbReference type="SMART" id="SM00731"/>
    </source>
</evidence>